<comment type="caution">
    <text evidence="2">The sequence shown here is derived from an EMBL/GenBank/DDBJ whole genome shotgun (WGS) entry which is preliminary data.</text>
</comment>
<accession>A0A811UJU6</accession>
<gene>
    <name evidence="2" type="ORF">CCAP1982_LOCUS6592</name>
</gene>
<sequence length="72" mass="8032">MAAATQMLLLLLPSNESLSVFVPREQHFEEEPNGGLLEGKTEFTQLYNITNRLERQLRVPVSLTVASPSCLC</sequence>
<evidence type="ECO:0000313" key="3">
    <source>
        <dbReference type="Proteomes" id="UP000606786"/>
    </source>
</evidence>
<keyword evidence="1" id="KW-0732">Signal</keyword>
<dbReference type="EMBL" id="CAJHJT010000012">
    <property type="protein sequence ID" value="CAD6997975.1"/>
    <property type="molecule type" value="Genomic_DNA"/>
</dbReference>
<dbReference type="AlphaFoldDB" id="A0A811UJU6"/>
<reference evidence="2" key="1">
    <citation type="submission" date="2020-11" db="EMBL/GenBank/DDBJ databases">
        <authorList>
            <person name="Whitehead M."/>
        </authorList>
    </citation>
    <scope>NUCLEOTIDE SEQUENCE</scope>
    <source>
        <strain evidence="2">EGII</strain>
    </source>
</reference>
<evidence type="ECO:0000313" key="2">
    <source>
        <dbReference type="EMBL" id="CAD6997975.1"/>
    </source>
</evidence>
<feature type="signal peptide" evidence="1">
    <location>
        <begin position="1"/>
        <end position="19"/>
    </location>
</feature>
<name>A0A811UJU6_CERCA</name>
<proteinExistence type="predicted"/>
<keyword evidence="3" id="KW-1185">Reference proteome</keyword>
<evidence type="ECO:0000256" key="1">
    <source>
        <dbReference type="SAM" id="SignalP"/>
    </source>
</evidence>
<organism evidence="2 3">
    <name type="scientific">Ceratitis capitata</name>
    <name type="common">Mediterranean fruit fly</name>
    <name type="synonym">Tephritis capitata</name>
    <dbReference type="NCBI Taxonomy" id="7213"/>
    <lineage>
        <taxon>Eukaryota</taxon>
        <taxon>Metazoa</taxon>
        <taxon>Ecdysozoa</taxon>
        <taxon>Arthropoda</taxon>
        <taxon>Hexapoda</taxon>
        <taxon>Insecta</taxon>
        <taxon>Pterygota</taxon>
        <taxon>Neoptera</taxon>
        <taxon>Endopterygota</taxon>
        <taxon>Diptera</taxon>
        <taxon>Brachycera</taxon>
        <taxon>Muscomorpha</taxon>
        <taxon>Tephritoidea</taxon>
        <taxon>Tephritidae</taxon>
        <taxon>Ceratitis</taxon>
        <taxon>Ceratitis</taxon>
    </lineage>
</organism>
<protein>
    <submittedName>
        <fullName evidence="2">(Mediterranean fruit fly) hypothetical protein</fullName>
    </submittedName>
</protein>
<feature type="chain" id="PRO_5032412990" evidence="1">
    <location>
        <begin position="20"/>
        <end position="72"/>
    </location>
</feature>
<dbReference type="Proteomes" id="UP000606786">
    <property type="component" value="Unassembled WGS sequence"/>
</dbReference>